<protein>
    <submittedName>
        <fullName evidence="2">Uncharacterized protein</fullName>
    </submittedName>
</protein>
<dbReference type="EMBL" id="JASAOG010000069">
    <property type="protein sequence ID" value="KAK0055491.1"/>
    <property type="molecule type" value="Genomic_DNA"/>
</dbReference>
<evidence type="ECO:0000313" key="3">
    <source>
        <dbReference type="Proteomes" id="UP001233172"/>
    </source>
</evidence>
<dbReference type="AlphaFoldDB" id="A0AAD8F9P3"/>
<gene>
    <name evidence="2" type="ORF">Bpfe_015002</name>
</gene>
<keyword evidence="3" id="KW-1185">Reference proteome</keyword>
<organism evidence="2 3">
    <name type="scientific">Biomphalaria pfeifferi</name>
    <name type="common">Bloodfluke planorb</name>
    <name type="synonym">Freshwater snail</name>
    <dbReference type="NCBI Taxonomy" id="112525"/>
    <lineage>
        <taxon>Eukaryota</taxon>
        <taxon>Metazoa</taxon>
        <taxon>Spiralia</taxon>
        <taxon>Lophotrochozoa</taxon>
        <taxon>Mollusca</taxon>
        <taxon>Gastropoda</taxon>
        <taxon>Heterobranchia</taxon>
        <taxon>Euthyneura</taxon>
        <taxon>Panpulmonata</taxon>
        <taxon>Hygrophila</taxon>
        <taxon>Lymnaeoidea</taxon>
        <taxon>Planorbidae</taxon>
        <taxon>Biomphalaria</taxon>
    </lineage>
</organism>
<accession>A0AAD8F9P3</accession>
<comment type="caution">
    <text evidence="2">The sequence shown here is derived from an EMBL/GenBank/DDBJ whole genome shotgun (WGS) entry which is preliminary data.</text>
</comment>
<sequence length="98" mass="11060">MVLTLCKCLTRSHLRLTSICSWRFHILFTIAMNSLLLEFSVDKKKKQVIDSTGLPYFDTYLSSSAVRQSTSDTQGNGKKEVGEGAQVEERDEEVQDAQ</sequence>
<name>A0AAD8F9P3_BIOPF</name>
<feature type="compositionally biased region" description="Polar residues" evidence="1">
    <location>
        <begin position="65"/>
        <end position="76"/>
    </location>
</feature>
<evidence type="ECO:0000256" key="1">
    <source>
        <dbReference type="SAM" id="MobiDB-lite"/>
    </source>
</evidence>
<evidence type="ECO:0000313" key="2">
    <source>
        <dbReference type="EMBL" id="KAK0055491.1"/>
    </source>
</evidence>
<dbReference type="Proteomes" id="UP001233172">
    <property type="component" value="Unassembled WGS sequence"/>
</dbReference>
<reference evidence="2" key="1">
    <citation type="journal article" date="2023" name="PLoS Negl. Trop. Dis.">
        <title>A genome sequence for Biomphalaria pfeifferi, the major vector snail for the human-infecting parasite Schistosoma mansoni.</title>
        <authorList>
            <person name="Bu L."/>
            <person name="Lu L."/>
            <person name="Laidemitt M.R."/>
            <person name="Zhang S.M."/>
            <person name="Mutuku M."/>
            <person name="Mkoji G."/>
            <person name="Steinauer M."/>
            <person name="Loker E.S."/>
        </authorList>
    </citation>
    <scope>NUCLEOTIDE SEQUENCE</scope>
    <source>
        <strain evidence="2">KasaAsao</strain>
    </source>
</reference>
<feature type="region of interest" description="Disordered" evidence="1">
    <location>
        <begin position="65"/>
        <end position="98"/>
    </location>
</feature>
<feature type="compositionally biased region" description="Acidic residues" evidence="1">
    <location>
        <begin position="89"/>
        <end position="98"/>
    </location>
</feature>
<reference evidence="2" key="2">
    <citation type="submission" date="2023-04" db="EMBL/GenBank/DDBJ databases">
        <authorList>
            <person name="Bu L."/>
            <person name="Lu L."/>
            <person name="Laidemitt M.R."/>
            <person name="Zhang S.M."/>
            <person name="Mutuku M."/>
            <person name="Mkoji G."/>
            <person name="Steinauer M."/>
            <person name="Loker E.S."/>
        </authorList>
    </citation>
    <scope>NUCLEOTIDE SEQUENCE</scope>
    <source>
        <strain evidence="2">KasaAsao</strain>
        <tissue evidence="2">Whole Snail</tissue>
    </source>
</reference>
<proteinExistence type="predicted"/>